<feature type="compositionally biased region" description="Polar residues" evidence="1">
    <location>
        <begin position="7"/>
        <end position="26"/>
    </location>
</feature>
<feature type="compositionally biased region" description="Polar residues" evidence="1">
    <location>
        <begin position="1017"/>
        <end position="1037"/>
    </location>
</feature>
<dbReference type="OrthoDB" id="3800936at2759"/>
<organism evidence="2 3">
    <name type="scientific">Didymella glomerata</name>
    <dbReference type="NCBI Taxonomy" id="749621"/>
    <lineage>
        <taxon>Eukaryota</taxon>
        <taxon>Fungi</taxon>
        <taxon>Dikarya</taxon>
        <taxon>Ascomycota</taxon>
        <taxon>Pezizomycotina</taxon>
        <taxon>Dothideomycetes</taxon>
        <taxon>Pleosporomycetidae</taxon>
        <taxon>Pleosporales</taxon>
        <taxon>Pleosporineae</taxon>
        <taxon>Didymellaceae</taxon>
        <taxon>Didymella</taxon>
    </lineage>
</organism>
<feature type="compositionally biased region" description="Polar residues" evidence="1">
    <location>
        <begin position="703"/>
        <end position="725"/>
    </location>
</feature>
<feature type="compositionally biased region" description="Polar residues" evidence="1">
    <location>
        <begin position="1227"/>
        <end position="1245"/>
    </location>
</feature>
<feature type="compositionally biased region" description="Basic and acidic residues" evidence="1">
    <location>
        <begin position="1093"/>
        <end position="1115"/>
    </location>
</feature>
<dbReference type="InterPro" id="IPR035979">
    <property type="entry name" value="RBD_domain_sf"/>
</dbReference>
<feature type="region of interest" description="Disordered" evidence="1">
    <location>
        <begin position="701"/>
        <end position="817"/>
    </location>
</feature>
<feature type="compositionally biased region" description="Low complexity" evidence="1">
    <location>
        <begin position="1038"/>
        <end position="1057"/>
    </location>
</feature>
<feature type="compositionally biased region" description="Basic residues" evidence="1">
    <location>
        <begin position="1303"/>
        <end position="1313"/>
    </location>
</feature>
<feature type="compositionally biased region" description="Low complexity" evidence="1">
    <location>
        <begin position="1608"/>
        <end position="1622"/>
    </location>
</feature>
<gene>
    <name evidence="2" type="ORF">N0V87_009686</name>
</gene>
<comment type="caution">
    <text evidence="2">The sequence shown here is derived from an EMBL/GenBank/DDBJ whole genome shotgun (WGS) entry which is preliminary data.</text>
</comment>
<feature type="region of interest" description="Disordered" evidence="1">
    <location>
        <begin position="1386"/>
        <end position="1414"/>
    </location>
</feature>
<feature type="compositionally biased region" description="Basic and acidic residues" evidence="1">
    <location>
        <begin position="769"/>
        <end position="782"/>
    </location>
</feature>
<protein>
    <recommendedName>
        <fullName evidence="4">RRM domain-containing protein</fullName>
    </recommendedName>
</protein>
<accession>A0A9W8WQV5</accession>
<sequence>MGELLQQLPSVVSSNDEPTASESKQSAAPAASDKTVTARPVSSNGDVKRQPQPGRRAAIFSTDLGRRSPRGLQQSGLFQPIARSNLEEDAYLAAGYLRKKYPYQYLSIFPHQGWQISDLWDDHDIQIEGENYFTAVLNVIANHNAIQVPQFAREYADKHPECLSLIGGNISGLYDKADSLSIVDKIFVSGETQVYPPRFLWKVAHILRTNMLAVKALTEPLKDPVSDSVRSEVYQKTLVVHSAEHAPTSVTVPAKVPFATSTGSKAPIPLVKPAPTMADTQAAFTQHREGHFARATAGAPTHARFGLSAGPAGGVGYSAPVGHVMPVLPAHHAGGPRMTHAGVHVPRTRPGRSASGSHNQMMPVNPYVENMPHIPSGYGPRQHAGPMSATQSPRFYPAHMAINHPTSNVPPNMMPFVYDQDPMGPGAMSGQPQHISFMHLGAMPHHAMQSPPMMQAYPRQPSNVQGPSPTMPMGDMTNMHYGGPPGMHIQNMDPRRRLSQQHANSNALYDPYEGNNPAFRSTGYSNGKKYNQSGMHNTNGRPRKPSFPGSRPYHGQYTNARPQTGSSYSSGPKSHMDNDTSITLDQEYGCFVDWIGPLNEIVNELFVKDLPEDIQAAELEVLFKTRLGVKLTSVNIRCSPQAPQWKHAFVGFPTCAIAKRALVIPNPTIRGYPVSITVPKRFFQKTADVPSRDTVEAGLSAYSRFTSNPNNREGRNRASSIQEGSDVTPPNAATKEKTSYSPQDARSGLPKKKKGKQTQQTQVTAGSPEARKAKPKELHQESPTEEEPAVSAVTVKTDDSNDSAKLEGPASSASMTVEPIISTVSEETAQPQVGEKTPPTVVKEMDARPAGTEAIASKLDTVGRVSKAAPSRISPALPAPSVEPTVEPTMVRQLVLHTDLCLSTSTLTDYLQTSLPQPKTTTATKVPASASTPLEVQDPTSDDELKNEASFHSAAESQSELDVKGVLRIGSAAANHGTDVWVPQASTTMIISYPAPAVPTTYPTQEPVNAPTEDVAATTNTENSQSKQESKTTTIPSVTSEAAEVQAAESQAATQQEIKAPTTTTLVVGQTKKRGPQQPEPFFLSHRQLAKQAKKEREKQKKAEKRKEKLAKQVQDEDESAPYQVLPAYGPSGNAEGSTDNIDTPKDKAKSAGDIRSVKMTATRPATTPDTKDTSASTEESTPTKTSQKTVDDNRGTSGKGKGKKVAAPAAEELASTEDKNKDHSKQTNGTSVTPETGSVTNKEANANPEKAVQGTSIKETTQESVPGMDAQSSKQDDSKEVTSGSQGSDPVGAGNQGSTSSGKRKKNKKKKKDTTLTEGERKASKQPLAWPNLDFRPKSPNPAWMGPIDMETDVHNYEKIMDGACGGPDDSDFSWTDLPTMEDVLSSDKDQAPASPAGGSKPPPSSDADGEGHTFNVLYPKLKKLRPNKVAETFARLVETNTPEAMARLYVYYLAQLHPLLTLLLSVTDDAALVAKVDEATQPSKHVMNAHDDDLRIDGVPGIAALTGVSAHESNANSNREELVNRGIAALAAQIAARQEEIKVTDAGIAANGKQHAEPAAGHDPSDSFSPETQPPKKKKVNKHNNKKKKKAADDGEPSQLGKTVGTTATAPTPSKAAADPVDPSDPFARQLNHVDAVINLNQNEAAASGSVSLRGGAATPTEEPTFKRAVEAYFKEAHPERRSKGRKASQ</sequence>
<dbReference type="EMBL" id="JAPEUV010000177">
    <property type="protein sequence ID" value="KAJ4330791.1"/>
    <property type="molecule type" value="Genomic_DNA"/>
</dbReference>
<feature type="compositionally biased region" description="Polar residues" evidence="1">
    <location>
        <begin position="917"/>
        <end position="934"/>
    </location>
</feature>
<feature type="compositionally biased region" description="Polar residues" evidence="1">
    <location>
        <begin position="518"/>
        <end position="540"/>
    </location>
</feature>
<reference evidence="2" key="1">
    <citation type="submission" date="2022-10" db="EMBL/GenBank/DDBJ databases">
        <title>Tapping the CABI collections for fungal endophytes: first genome assemblies for Collariella, Neodidymelliopsis, Ascochyta clinopodiicola, Didymella pomorum, Didymosphaeria variabile, Neocosmospora piperis and Neocucurbitaria cava.</title>
        <authorList>
            <person name="Hill R."/>
        </authorList>
    </citation>
    <scope>NUCLEOTIDE SEQUENCE</scope>
    <source>
        <strain evidence="2">IMI 360193</strain>
    </source>
</reference>
<feature type="region of interest" description="Disordered" evidence="1">
    <location>
        <begin position="1553"/>
        <end position="1629"/>
    </location>
</feature>
<dbReference type="Proteomes" id="UP001140562">
    <property type="component" value="Unassembled WGS sequence"/>
</dbReference>
<evidence type="ECO:0000256" key="1">
    <source>
        <dbReference type="SAM" id="MobiDB-lite"/>
    </source>
</evidence>
<feature type="compositionally biased region" description="Polar residues" evidence="1">
    <location>
        <begin position="1164"/>
        <end position="1189"/>
    </location>
</feature>
<feature type="compositionally biased region" description="Basic and acidic residues" evidence="1">
    <location>
        <begin position="1143"/>
        <end position="1157"/>
    </location>
</feature>
<feature type="region of interest" description="Disordered" evidence="1">
    <location>
        <begin position="507"/>
        <end position="579"/>
    </location>
</feature>
<evidence type="ECO:0008006" key="4">
    <source>
        <dbReference type="Google" id="ProtNLM"/>
    </source>
</evidence>
<feature type="region of interest" description="Disordered" evidence="1">
    <location>
        <begin position="1649"/>
        <end position="1668"/>
    </location>
</feature>
<feature type="region of interest" description="Disordered" evidence="1">
    <location>
        <begin position="823"/>
        <end position="842"/>
    </location>
</feature>
<feature type="compositionally biased region" description="Basic and acidic residues" evidence="1">
    <location>
        <begin position="1314"/>
        <end position="1324"/>
    </location>
</feature>
<proteinExistence type="predicted"/>
<keyword evidence="3" id="KW-1185">Reference proteome</keyword>
<feature type="region of interest" description="Disordered" evidence="1">
    <location>
        <begin position="917"/>
        <end position="959"/>
    </location>
</feature>
<feature type="compositionally biased region" description="Basic residues" evidence="1">
    <location>
        <begin position="1577"/>
        <end position="1592"/>
    </location>
</feature>
<dbReference type="GO" id="GO:0003676">
    <property type="term" value="F:nucleic acid binding"/>
    <property type="evidence" value="ECO:0007669"/>
    <property type="project" value="InterPro"/>
</dbReference>
<feature type="region of interest" description="Disordered" evidence="1">
    <location>
        <begin position="1014"/>
        <end position="1349"/>
    </location>
</feature>
<feature type="compositionally biased region" description="Basic and acidic residues" evidence="1">
    <location>
        <begin position="1217"/>
        <end position="1226"/>
    </location>
</feature>
<feature type="compositionally biased region" description="Basic and acidic residues" evidence="1">
    <location>
        <begin position="796"/>
        <end position="805"/>
    </location>
</feature>
<dbReference type="CDD" id="cd00590">
    <property type="entry name" value="RRM_SF"/>
    <property type="match status" value="1"/>
</dbReference>
<evidence type="ECO:0000313" key="3">
    <source>
        <dbReference type="Proteomes" id="UP001140562"/>
    </source>
</evidence>
<feature type="compositionally biased region" description="Polar residues" evidence="1">
    <location>
        <begin position="1254"/>
        <end position="1265"/>
    </location>
</feature>
<feature type="region of interest" description="Disordered" evidence="1">
    <location>
        <begin position="1"/>
        <end position="72"/>
    </location>
</feature>
<name>A0A9W8WQV5_9PLEO</name>
<feature type="compositionally biased region" description="Polar residues" evidence="1">
    <location>
        <begin position="556"/>
        <end position="572"/>
    </location>
</feature>
<dbReference type="SUPFAM" id="SSF54928">
    <property type="entry name" value="RNA-binding domain, RBD"/>
    <property type="match status" value="1"/>
</dbReference>
<evidence type="ECO:0000313" key="2">
    <source>
        <dbReference type="EMBL" id="KAJ4330791.1"/>
    </source>
</evidence>